<dbReference type="EMBL" id="JASCZI010243359">
    <property type="protein sequence ID" value="MED6213090.1"/>
    <property type="molecule type" value="Genomic_DNA"/>
</dbReference>
<sequence>MGKRNAARIIQSSRSGTTKKTTETFHLVDTSIVSMESFHPADFHVIRTSKNNKGSNPQVLLGRPFLKTTSFRLNYYDETFPFEVENVIEIFQPTRPSIPKEGNIHHCHEDRKEESVGEIKRKETSDQAVIPKQKKERKIPTPTRRSKQKKVATKTVKKKKPERGKKDKKT</sequence>
<name>A0ABU6YT25_9FABA</name>
<reference evidence="2 3" key="1">
    <citation type="journal article" date="2023" name="Plants (Basel)">
        <title>Bridging the Gap: Combining Genomics and Transcriptomics Approaches to Understand Stylosanthes scabra, an Orphan Legume from the Brazilian Caatinga.</title>
        <authorList>
            <person name="Ferreira-Neto J.R.C."/>
            <person name="da Silva M.D."/>
            <person name="Binneck E."/>
            <person name="de Melo N.F."/>
            <person name="da Silva R.H."/>
            <person name="de Melo A.L.T.M."/>
            <person name="Pandolfi V."/>
            <person name="Bustamante F.O."/>
            <person name="Brasileiro-Vidal A.C."/>
            <person name="Benko-Iseppon A.M."/>
        </authorList>
    </citation>
    <scope>NUCLEOTIDE SEQUENCE [LARGE SCALE GENOMIC DNA]</scope>
    <source>
        <tissue evidence="2">Leaves</tissue>
    </source>
</reference>
<proteinExistence type="predicted"/>
<evidence type="ECO:0000313" key="2">
    <source>
        <dbReference type="EMBL" id="MED6213090.1"/>
    </source>
</evidence>
<feature type="region of interest" description="Disordered" evidence="1">
    <location>
        <begin position="1"/>
        <end position="21"/>
    </location>
</feature>
<feature type="region of interest" description="Disordered" evidence="1">
    <location>
        <begin position="109"/>
        <end position="170"/>
    </location>
</feature>
<organism evidence="2 3">
    <name type="scientific">Stylosanthes scabra</name>
    <dbReference type="NCBI Taxonomy" id="79078"/>
    <lineage>
        <taxon>Eukaryota</taxon>
        <taxon>Viridiplantae</taxon>
        <taxon>Streptophyta</taxon>
        <taxon>Embryophyta</taxon>
        <taxon>Tracheophyta</taxon>
        <taxon>Spermatophyta</taxon>
        <taxon>Magnoliopsida</taxon>
        <taxon>eudicotyledons</taxon>
        <taxon>Gunneridae</taxon>
        <taxon>Pentapetalae</taxon>
        <taxon>rosids</taxon>
        <taxon>fabids</taxon>
        <taxon>Fabales</taxon>
        <taxon>Fabaceae</taxon>
        <taxon>Papilionoideae</taxon>
        <taxon>50 kb inversion clade</taxon>
        <taxon>dalbergioids sensu lato</taxon>
        <taxon>Dalbergieae</taxon>
        <taxon>Pterocarpus clade</taxon>
        <taxon>Stylosanthes</taxon>
    </lineage>
</organism>
<gene>
    <name evidence="2" type="ORF">PIB30_089889</name>
</gene>
<dbReference type="InterPro" id="IPR021109">
    <property type="entry name" value="Peptidase_aspartic_dom_sf"/>
</dbReference>
<feature type="compositionally biased region" description="Polar residues" evidence="1">
    <location>
        <begin position="10"/>
        <end position="19"/>
    </location>
</feature>
<evidence type="ECO:0008006" key="4">
    <source>
        <dbReference type="Google" id="ProtNLM"/>
    </source>
</evidence>
<keyword evidence="3" id="KW-1185">Reference proteome</keyword>
<evidence type="ECO:0000256" key="1">
    <source>
        <dbReference type="SAM" id="MobiDB-lite"/>
    </source>
</evidence>
<dbReference type="Gene3D" id="2.40.70.10">
    <property type="entry name" value="Acid Proteases"/>
    <property type="match status" value="1"/>
</dbReference>
<comment type="caution">
    <text evidence="2">The sequence shown here is derived from an EMBL/GenBank/DDBJ whole genome shotgun (WGS) entry which is preliminary data.</text>
</comment>
<dbReference type="Proteomes" id="UP001341840">
    <property type="component" value="Unassembled WGS sequence"/>
</dbReference>
<evidence type="ECO:0000313" key="3">
    <source>
        <dbReference type="Proteomes" id="UP001341840"/>
    </source>
</evidence>
<protein>
    <recommendedName>
        <fullName evidence="4">Reverse transcriptase domain-containing protein</fullName>
    </recommendedName>
</protein>
<feature type="compositionally biased region" description="Basic and acidic residues" evidence="1">
    <location>
        <begin position="109"/>
        <end position="125"/>
    </location>
</feature>
<feature type="compositionally biased region" description="Basic residues" evidence="1">
    <location>
        <begin position="144"/>
        <end position="170"/>
    </location>
</feature>
<accession>A0ABU6YT25</accession>